<dbReference type="InterPro" id="IPR008271">
    <property type="entry name" value="Ser/Thr_kinase_AS"/>
</dbReference>
<feature type="region of interest" description="Disordered" evidence="14">
    <location>
        <begin position="280"/>
        <end position="341"/>
    </location>
</feature>
<keyword evidence="9" id="KW-0067">ATP-binding</keyword>
<evidence type="ECO:0000313" key="17">
    <source>
        <dbReference type="Proteomes" id="UP000193577"/>
    </source>
</evidence>
<dbReference type="Pfam" id="PF14032">
    <property type="entry name" value="PknH_C"/>
    <property type="match status" value="1"/>
</dbReference>
<dbReference type="InterPro" id="IPR011009">
    <property type="entry name" value="Kinase-like_dom_sf"/>
</dbReference>
<name>A0A7I7S7F2_9MYCO</name>
<feature type="compositionally biased region" description="Low complexity" evidence="14">
    <location>
        <begin position="304"/>
        <end position="315"/>
    </location>
</feature>
<evidence type="ECO:0000256" key="4">
    <source>
        <dbReference type="ARBA" id="ARBA00022527"/>
    </source>
</evidence>
<evidence type="ECO:0000256" key="2">
    <source>
        <dbReference type="ARBA" id="ARBA00012513"/>
    </source>
</evidence>
<dbReference type="SUPFAM" id="SSF56112">
    <property type="entry name" value="Protein kinase-like (PK-like)"/>
    <property type="match status" value="1"/>
</dbReference>
<keyword evidence="8" id="KW-0418">Kinase</keyword>
<dbReference type="PANTHER" id="PTHR43289:SF6">
    <property type="entry name" value="SERINE_THREONINE-PROTEIN KINASE NEKL-3"/>
    <property type="match status" value="1"/>
</dbReference>
<dbReference type="Proteomes" id="UP000193577">
    <property type="component" value="Unassembled WGS sequence"/>
</dbReference>
<feature type="compositionally biased region" description="Low complexity" evidence="14">
    <location>
        <begin position="322"/>
        <end position="331"/>
    </location>
</feature>
<feature type="transmembrane region" description="Helical" evidence="15">
    <location>
        <begin position="344"/>
        <end position="365"/>
    </location>
</feature>
<evidence type="ECO:0000256" key="8">
    <source>
        <dbReference type="ARBA" id="ARBA00022777"/>
    </source>
</evidence>
<keyword evidence="10 15" id="KW-1133">Transmembrane helix</keyword>
<dbReference type="InterPro" id="IPR038232">
    <property type="entry name" value="PknH-like_Extracell_sf"/>
</dbReference>
<keyword evidence="4" id="KW-0723">Serine/threonine-protein kinase</keyword>
<dbReference type="EC" id="2.7.11.1" evidence="2"/>
<comment type="subcellular location">
    <subcellularLocation>
        <location evidence="1">Cell membrane</location>
        <topology evidence="1">Single-pass membrane protein</topology>
    </subcellularLocation>
</comment>
<reference evidence="16 17" key="1">
    <citation type="submission" date="2017-04" db="EMBL/GenBank/DDBJ databases">
        <title>The new phylogeny of genus Mycobacterium.</title>
        <authorList>
            <person name="Tortoli E."/>
            <person name="Trovato A."/>
            <person name="Cirillo D.M."/>
        </authorList>
    </citation>
    <scope>NUCLEOTIDE SEQUENCE [LARGE SCALE GENOMIC DNA]</scope>
    <source>
        <strain evidence="16 17">KCTC 19819</strain>
    </source>
</reference>
<evidence type="ECO:0000256" key="13">
    <source>
        <dbReference type="ARBA" id="ARBA00048679"/>
    </source>
</evidence>
<comment type="caution">
    <text evidence="16">The sequence shown here is derived from an EMBL/GenBank/DDBJ whole genome shotgun (WGS) entry which is preliminary data.</text>
</comment>
<keyword evidence="5" id="KW-0808">Transferase</keyword>
<keyword evidence="17" id="KW-1185">Reference proteome</keyword>
<comment type="catalytic activity">
    <reaction evidence="13">
        <text>L-seryl-[protein] + ATP = O-phospho-L-seryl-[protein] + ADP + H(+)</text>
        <dbReference type="Rhea" id="RHEA:17989"/>
        <dbReference type="Rhea" id="RHEA-COMP:9863"/>
        <dbReference type="Rhea" id="RHEA-COMP:11604"/>
        <dbReference type="ChEBI" id="CHEBI:15378"/>
        <dbReference type="ChEBI" id="CHEBI:29999"/>
        <dbReference type="ChEBI" id="CHEBI:30616"/>
        <dbReference type="ChEBI" id="CHEBI:83421"/>
        <dbReference type="ChEBI" id="CHEBI:456216"/>
        <dbReference type="EC" id="2.7.11.1"/>
    </reaction>
</comment>
<dbReference type="Gene3D" id="3.40.1000.70">
    <property type="entry name" value="PknH-like extracellular domain"/>
    <property type="match status" value="1"/>
</dbReference>
<accession>A0A7I7S7F2</accession>
<dbReference type="Gene3D" id="3.30.200.20">
    <property type="entry name" value="Phosphorylase Kinase, domain 1"/>
    <property type="match status" value="1"/>
</dbReference>
<feature type="compositionally biased region" description="Low complexity" evidence="14">
    <location>
        <begin position="280"/>
        <end position="294"/>
    </location>
</feature>
<keyword evidence="6 15" id="KW-0812">Transmembrane</keyword>
<dbReference type="GO" id="GO:0005886">
    <property type="term" value="C:plasma membrane"/>
    <property type="evidence" value="ECO:0007669"/>
    <property type="project" value="UniProtKB-SubCell"/>
</dbReference>
<organism evidence="16 17">
    <name type="scientific">Mycolicibacillus koreensis</name>
    <dbReference type="NCBI Taxonomy" id="1069220"/>
    <lineage>
        <taxon>Bacteria</taxon>
        <taxon>Bacillati</taxon>
        <taxon>Actinomycetota</taxon>
        <taxon>Actinomycetes</taxon>
        <taxon>Mycobacteriales</taxon>
        <taxon>Mycobacteriaceae</taxon>
        <taxon>Mycolicibacillus</taxon>
    </lineage>
</organism>
<evidence type="ECO:0000256" key="3">
    <source>
        <dbReference type="ARBA" id="ARBA00022475"/>
    </source>
</evidence>
<dbReference type="GO" id="GO:0004674">
    <property type="term" value="F:protein serine/threonine kinase activity"/>
    <property type="evidence" value="ECO:0007669"/>
    <property type="project" value="UniProtKB-KW"/>
</dbReference>
<evidence type="ECO:0000256" key="14">
    <source>
        <dbReference type="SAM" id="MobiDB-lite"/>
    </source>
</evidence>
<dbReference type="Pfam" id="PF00069">
    <property type="entry name" value="Pkinase"/>
    <property type="match status" value="1"/>
</dbReference>
<dbReference type="CDD" id="cd14014">
    <property type="entry name" value="STKc_PknB_like"/>
    <property type="match status" value="1"/>
</dbReference>
<keyword evidence="3" id="KW-1003">Cell membrane</keyword>
<dbReference type="GO" id="GO:0005524">
    <property type="term" value="F:ATP binding"/>
    <property type="evidence" value="ECO:0007669"/>
    <property type="project" value="UniProtKB-KW"/>
</dbReference>
<dbReference type="PROSITE" id="PS50011">
    <property type="entry name" value="PROTEIN_KINASE_DOM"/>
    <property type="match status" value="1"/>
</dbReference>
<keyword evidence="11 15" id="KW-0472">Membrane</keyword>
<dbReference type="PROSITE" id="PS00108">
    <property type="entry name" value="PROTEIN_KINASE_ST"/>
    <property type="match status" value="1"/>
</dbReference>
<dbReference type="OrthoDB" id="5622056at2"/>
<evidence type="ECO:0000256" key="1">
    <source>
        <dbReference type="ARBA" id="ARBA00004162"/>
    </source>
</evidence>
<evidence type="ECO:0000313" key="16">
    <source>
        <dbReference type="EMBL" id="OSC32870.1"/>
    </source>
</evidence>
<protein>
    <recommendedName>
        <fullName evidence="2">non-specific serine/threonine protein kinase</fullName>
        <ecNumber evidence="2">2.7.11.1</ecNumber>
    </recommendedName>
</protein>
<evidence type="ECO:0000256" key="9">
    <source>
        <dbReference type="ARBA" id="ARBA00022840"/>
    </source>
</evidence>
<evidence type="ECO:0000256" key="6">
    <source>
        <dbReference type="ARBA" id="ARBA00022692"/>
    </source>
</evidence>
<evidence type="ECO:0000256" key="10">
    <source>
        <dbReference type="ARBA" id="ARBA00022989"/>
    </source>
</evidence>
<evidence type="ECO:0000256" key="12">
    <source>
        <dbReference type="ARBA" id="ARBA00047899"/>
    </source>
</evidence>
<dbReference type="PANTHER" id="PTHR43289">
    <property type="entry name" value="MITOGEN-ACTIVATED PROTEIN KINASE KINASE KINASE 20-RELATED"/>
    <property type="match status" value="1"/>
</dbReference>
<dbReference type="RefSeq" id="WP_069392136.1">
    <property type="nucleotide sequence ID" value="NZ_AP022594.1"/>
</dbReference>
<dbReference type="EMBL" id="NCXO01000031">
    <property type="protein sequence ID" value="OSC32870.1"/>
    <property type="molecule type" value="Genomic_DNA"/>
</dbReference>
<feature type="region of interest" description="Disordered" evidence="14">
    <location>
        <begin position="370"/>
        <end position="405"/>
    </location>
</feature>
<dbReference type="SMART" id="SM00220">
    <property type="entry name" value="S_TKc"/>
    <property type="match status" value="1"/>
</dbReference>
<evidence type="ECO:0000256" key="11">
    <source>
        <dbReference type="ARBA" id="ARBA00023136"/>
    </source>
</evidence>
<evidence type="ECO:0000256" key="5">
    <source>
        <dbReference type="ARBA" id="ARBA00022679"/>
    </source>
</evidence>
<gene>
    <name evidence="16" type="ORF">B8W67_13485</name>
</gene>
<dbReference type="InterPro" id="IPR026954">
    <property type="entry name" value="PknH-like_Extracell"/>
</dbReference>
<evidence type="ECO:0000256" key="7">
    <source>
        <dbReference type="ARBA" id="ARBA00022741"/>
    </source>
</evidence>
<feature type="compositionally biased region" description="Low complexity" evidence="14">
    <location>
        <begin position="371"/>
        <end position="405"/>
    </location>
</feature>
<sequence>MLGVGAVIAGYRVERVLGVGGMGAVYLVANPELPRRDALKVLSAGLSNDPNFRARFIREADVASQLDHPNIVSIYRRGTTPDGQLWIAMQFVDGVNADQALRARQMSPQRAVRIVGEVGRALDYARRRGVIHRDVKPANILLTGGDGDEERALLGDFGIARALDDVGLTGTAGVMATVSYAAPEVISGGQVDGRADLYSLGCTLFRLLSGRSPFEGTGSQASVIMAHLQTPPPRISEVAPWLPPALDPVLTKALAKEPDQRYASGAELAAAADAALRTPAQVGPGAHPVAHPAPMQWQPQHAAPTMQPQGPQFFGGPPPGLSPSTPSTLRTPPAPQRPGRGRTAALAVAAALLAVAVLVGVLVLIRQASHSDSTAKSSTAPTSSSPAVNTSATSASSTPSSAKSTGVVPVSALADVLLSPEELSHAVGAPSLTVVKDQDSMWSDTIVDKDCDSVVMVNAQADYAGSGYTAIRSRALQDNPKDVRWDVGQAVVSFTRAEDATNYVDRSAEVWKKCANRTINARASQETNSEDLMWKVGPVSDADGIVSTTRVPEGAANAMCQEALSSRDNVVIRVWVCQRDGGDMVVRNVIDAIADKVSSHS</sequence>
<dbReference type="InterPro" id="IPR000719">
    <property type="entry name" value="Prot_kinase_dom"/>
</dbReference>
<keyword evidence="7" id="KW-0547">Nucleotide-binding</keyword>
<evidence type="ECO:0000256" key="15">
    <source>
        <dbReference type="SAM" id="Phobius"/>
    </source>
</evidence>
<dbReference type="GO" id="GO:0080090">
    <property type="term" value="P:regulation of primary metabolic process"/>
    <property type="evidence" value="ECO:0007669"/>
    <property type="project" value="UniProtKB-ARBA"/>
</dbReference>
<dbReference type="Gene3D" id="1.10.510.10">
    <property type="entry name" value="Transferase(Phosphotransferase) domain 1"/>
    <property type="match status" value="1"/>
</dbReference>
<comment type="catalytic activity">
    <reaction evidence="12">
        <text>L-threonyl-[protein] + ATP = O-phospho-L-threonyl-[protein] + ADP + H(+)</text>
        <dbReference type="Rhea" id="RHEA:46608"/>
        <dbReference type="Rhea" id="RHEA-COMP:11060"/>
        <dbReference type="Rhea" id="RHEA-COMP:11605"/>
        <dbReference type="ChEBI" id="CHEBI:15378"/>
        <dbReference type="ChEBI" id="CHEBI:30013"/>
        <dbReference type="ChEBI" id="CHEBI:30616"/>
        <dbReference type="ChEBI" id="CHEBI:61977"/>
        <dbReference type="ChEBI" id="CHEBI:456216"/>
        <dbReference type="EC" id="2.7.11.1"/>
    </reaction>
</comment>
<proteinExistence type="predicted"/>
<dbReference type="AlphaFoldDB" id="A0A7I7S7F2"/>